<dbReference type="AlphaFoldDB" id="A0A1V9X7C1"/>
<dbReference type="InParanoid" id="A0A1V9X7C1"/>
<dbReference type="InterPro" id="IPR027417">
    <property type="entry name" value="P-loop_NTPase"/>
</dbReference>
<dbReference type="GO" id="GO:0005525">
    <property type="term" value="F:GTP binding"/>
    <property type="evidence" value="ECO:0007669"/>
    <property type="project" value="UniProtKB-KW"/>
</dbReference>
<feature type="compositionally biased region" description="Basic residues" evidence="6">
    <location>
        <begin position="22"/>
        <end position="36"/>
    </location>
</feature>
<dbReference type="InterPro" id="IPR030378">
    <property type="entry name" value="G_CP_dom"/>
</dbReference>
<keyword evidence="1" id="KW-0597">Phosphoprotein</keyword>
<name>A0A1V9X7C1_9ACAR</name>
<dbReference type="PANTHER" id="PTHR45709">
    <property type="entry name" value="LARGE SUBUNIT GTPASE 1 HOMOLOG-RELATED"/>
    <property type="match status" value="1"/>
</dbReference>
<dbReference type="SUPFAM" id="SSF52540">
    <property type="entry name" value="P-loop containing nucleoside triphosphate hydrolases"/>
    <property type="match status" value="1"/>
</dbReference>
<accession>A0A1V9X7C1</accession>
<evidence type="ECO:0000256" key="4">
    <source>
        <dbReference type="ARBA" id="ARBA00037770"/>
    </source>
</evidence>
<dbReference type="InterPro" id="IPR043358">
    <property type="entry name" value="GNL1-like"/>
</dbReference>
<proteinExistence type="predicted"/>
<dbReference type="CDD" id="cd01857">
    <property type="entry name" value="HSR1_MMR1"/>
    <property type="match status" value="1"/>
</dbReference>
<dbReference type="STRING" id="418985.A0A1V9X7C1"/>
<dbReference type="Proteomes" id="UP000192247">
    <property type="component" value="Unassembled WGS sequence"/>
</dbReference>
<comment type="caution">
    <text evidence="8">The sequence shown here is derived from an EMBL/GenBank/DDBJ whole genome shotgun (WGS) entry which is preliminary data.</text>
</comment>
<evidence type="ECO:0000256" key="3">
    <source>
        <dbReference type="ARBA" id="ARBA00023134"/>
    </source>
</evidence>
<evidence type="ECO:0000313" key="9">
    <source>
        <dbReference type="Proteomes" id="UP000192247"/>
    </source>
</evidence>
<dbReference type="FunCoup" id="A0A1V9X7C1">
    <property type="interactions" value="641"/>
</dbReference>
<keyword evidence="2" id="KW-0547">Nucleotide-binding</keyword>
<dbReference type="PROSITE" id="PS51721">
    <property type="entry name" value="G_CP"/>
    <property type="match status" value="1"/>
</dbReference>
<dbReference type="Gene3D" id="3.40.50.300">
    <property type="entry name" value="P-loop containing nucleotide triphosphate hydrolases"/>
    <property type="match status" value="1"/>
</dbReference>
<comment type="function">
    <text evidence="4">Possible regulatory or functional link with the histocompatibility cluster.</text>
</comment>
<evidence type="ECO:0000313" key="8">
    <source>
        <dbReference type="EMBL" id="OQR69437.1"/>
    </source>
</evidence>
<protein>
    <recommendedName>
        <fullName evidence="5">Guanine nucleotide-binding protein-like 1</fullName>
    </recommendedName>
</protein>
<evidence type="ECO:0000256" key="1">
    <source>
        <dbReference type="ARBA" id="ARBA00022553"/>
    </source>
</evidence>
<gene>
    <name evidence="8" type="ORF">BIW11_12259</name>
</gene>
<evidence type="ECO:0000259" key="7">
    <source>
        <dbReference type="PROSITE" id="PS51721"/>
    </source>
</evidence>
<reference evidence="8 9" key="1">
    <citation type="journal article" date="2017" name="Gigascience">
        <title>Draft genome of the honey bee ectoparasitic mite, Tropilaelaps mercedesae, is shaped by the parasitic life history.</title>
        <authorList>
            <person name="Dong X."/>
            <person name="Armstrong S.D."/>
            <person name="Xia D."/>
            <person name="Makepeace B.L."/>
            <person name="Darby A.C."/>
            <person name="Kadowaki T."/>
        </authorList>
    </citation>
    <scope>NUCLEOTIDE SEQUENCE [LARGE SCALE GENOMIC DNA]</scope>
    <source>
        <strain evidence="8">Wuxi-XJTLU</strain>
    </source>
</reference>
<organism evidence="8 9">
    <name type="scientific">Tropilaelaps mercedesae</name>
    <dbReference type="NCBI Taxonomy" id="418985"/>
    <lineage>
        <taxon>Eukaryota</taxon>
        <taxon>Metazoa</taxon>
        <taxon>Ecdysozoa</taxon>
        <taxon>Arthropoda</taxon>
        <taxon>Chelicerata</taxon>
        <taxon>Arachnida</taxon>
        <taxon>Acari</taxon>
        <taxon>Parasitiformes</taxon>
        <taxon>Mesostigmata</taxon>
        <taxon>Gamasina</taxon>
        <taxon>Dermanyssoidea</taxon>
        <taxon>Laelapidae</taxon>
        <taxon>Tropilaelaps</taxon>
    </lineage>
</organism>
<evidence type="ECO:0000256" key="2">
    <source>
        <dbReference type="ARBA" id="ARBA00022741"/>
    </source>
</evidence>
<dbReference type="EMBL" id="MNPL01021072">
    <property type="protein sequence ID" value="OQR69437.1"/>
    <property type="molecule type" value="Genomic_DNA"/>
</dbReference>
<feature type="compositionally biased region" description="Acidic residues" evidence="6">
    <location>
        <begin position="536"/>
        <end position="546"/>
    </location>
</feature>
<feature type="compositionally biased region" description="Low complexity" evidence="6">
    <location>
        <begin position="553"/>
        <end position="563"/>
    </location>
</feature>
<dbReference type="GO" id="GO:0003924">
    <property type="term" value="F:GTPase activity"/>
    <property type="evidence" value="ECO:0007669"/>
    <property type="project" value="InterPro"/>
</dbReference>
<dbReference type="OrthoDB" id="391988at2759"/>
<feature type="region of interest" description="Disordered" evidence="6">
    <location>
        <begin position="1"/>
        <end position="52"/>
    </location>
</feature>
<feature type="region of interest" description="Disordered" evidence="6">
    <location>
        <begin position="526"/>
        <end position="580"/>
    </location>
</feature>
<keyword evidence="9" id="KW-1185">Reference proteome</keyword>
<evidence type="ECO:0000256" key="6">
    <source>
        <dbReference type="SAM" id="MobiDB-lite"/>
    </source>
</evidence>
<dbReference type="PRINTS" id="PR00326">
    <property type="entry name" value="GTP1OBG"/>
</dbReference>
<keyword evidence="3" id="KW-0342">GTP-binding</keyword>
<feature type="compositionally biased region" description="Polar residues" evidence="6">
    <location>
        <begin position="1"/>
        <end position="10"/>
    </location>
</feature>
<dbReference type="InterPro" id="IPR006073">
    <property type="entry name" value="GTP-bd"/>
</dbReference>
<sequence>MPQKTLSGATKQAGGRKVAFSGKKKKDQLRMKRQKKAGLPISPAGDDASEGEPELLGHRVLRINDMGNPGGRNTKYALAFQQQTKEEIDETKRRVRIPYKFLGEEALYLIRDTDPLEIPRRPSWEQNWSREKLDANENKYFQEFTRKLMKAHPSLSYFELNLETWRQLWRVLEMSDILLLIADVRYPLVHIPLSLLKYIYELGKRVIIVLNKVDLVCAELTASWITFLEKEHPGVKVVPFASYAGCKTVGKRGRGKMRSPLHSCLALLTAVRSVLGQELCDKVDLSPWETKIREDCEVHVDQADDEGKLEVGEVVDQESVALFSGLQEGLFLTLGMLGHPNVGKSSLFNALMGKKVVSVSRTPGHTKHFQTIFLTKKLRLCDCPGLVFPTTHPRELQVISGSFPIAQLRTPLAAVEYVAQRIHIERILRLPKMDDDEPAWSAFEIAESWAEKRGFITAKTGRPDVNRAANHILRMVLDGRTLCVAFRPPKEENSIQPDKQLVNKILEIRDAKLKALFDMDENDGSDVDSVEFGCEGIDDEESEDDTGDHASSRKGGSSSGAGKIANRFAVLGADDEDDNE</sequence>
<evidence type="ECO:0000256" key="5">
    <source>
        <dbReference type="ARBA" id="ARBA00039902"/>
    </source>
</evidence>
<dbReference type="PANTHER" id="PTHR45709:SF3">
    <property type="entry name" value="GUANINE NUCLEOTIDE-BINDING PROTEIN-LIKE 1"/>
    <property type="match status" value="1"/>
</dbReference>
<dbReference type="Pfam" id="PF01926">
    <property type="entry name" value="MMR_HSR1"/>
    <property type="match status" value="1"/>
</dbReference>
<feature type="domain" description="CP-type G" evidence="7">
    <location>
        <begin position="165"/>
        <end position="389"/>
    </location>
</feature>